<name>A0A1H9A3F9_9BACI</name>
<dbReference type="PANTHER" id="PTHR40051">
    <property type="entry name" value="IG HYPOTHETICAL 15966"/>
    <property type="match status" value="1"/>
</dbReference>
<organism evidence="1 2">
    <name type="scientific">Piscibacillus halophilus</name>
    <dbReference type="NCBI Taxonomy" id="571933"/>
    <lineage>
        <taxon>Bacteria</taxon>
        <taxon>Bacillati</taxon>
        <taxon>Bacillota</taxon>
        <taxon>Bacilli</taxon>
        <taxon>Bacillales</taxon>
        <taxon>Bacillaceae</taxon>
        <taxon>Piscibacillus</taxon>
    </lineage>
</organism>
<evidence type="ECO:0000313" key="1">
    <source>
        <dbReference type="EMBL" id="SEP70997.1"/>
    </source>
</evidence>
<dbReference type="PANTHER" id="PTHR40051:SF1">
    <property type="entry name" value="YOLD-LIKE FAMILY PROTEIN"/>
    <property type="match status" value="1"/>
</dbReference>
<dbReference type="InterPro" id="IPR014962">
    <property type="entry name" value="YolD"/>
</dbReference>
<keyword evidence="2" id="KW-1185">Reference proteome</keyword>
<dbReference type="OrthoDB" id="2376882at2"/>
<sequence>MNPNKLTHGHNLLWESSRMMLPEHKELIQQHQKQLNQKTKPELDEQEVEWLEHQIQEAIRQQSTIRFNLYNPYETRTVVGTIQKVDLHTQQLKLLTPQGDIEWFSLSDLVSIQ</sequence>
<dbReference type="STRING" id="571933.SAMN05216362_102144"/>
<dbReference type="Pfam" id="PF08863">
    <property type="entry name" value="YolD"/>
    <property type="match status" value="1"/>
</dbReference>
<dbReference type="AlphaFoldDB" id="A0A1H9A3F9"/>
<proteinExistence type="predicted"/>
<accession>A0A1H9A3F9</accession>
<dbReference type="EMBL" id="FOES01000002">
    <property type="protein sequence ID" value="SEP70997.1"/>
    <property type="molecule type" value="Genomic_DNA"/>
</dbReference>
<dbReference type="Proteomes" id="UP000199427">
    <property type="component" value="Unassembled WGS sequence"/>
</dbReference>
<gene>
    <name evidence="1" type="ORF">SAMN05216362_102144</name>
</gene>
<evidence type="ECO:0000313" key="2">
    <source>
        <dbReference type="Proteomes" id="UP000199427"/>
    </source>
</evidence>
<protein>
    <submittedName>
        <fullName evidence="1">YolD-like protein</fullName>
    </submittedName>
</protein>
<reference evidence="1 2" key="1">
    <citation type="submission" date="2016-10" db="EMBL/GenBank/DDBJ databases">
        <authorList>
            <person name="de Groot N.N."/>
        </authorList>
    </citation>
    <scope>NUCLEOTIDE SEQUENCE [LARGE SCALE GENOMIC DNA]</scope>
    <source>
        <strain evidence="1 2">DSM 21633</strain>
    </source>
</reference>
<dbReference type="RefSeq" id="WP_091772324.1">
    <property type="nucleotide sequence ID" value="NZ_CAESCL010000045.1"/>
</dbReference>